<evidence type="ECO:0000256" key="10">
    <source>
        <dbReference type="SAM" id="Phobius"/>
    </source>
</evidence>
<dbReference type="AlphaFoldDB" id="A0A084G9Q3"/>
<protein>
    <recommendedName>
        <fullName evidence="13">Integral membrane protein</fullName>
    </recommendedName>
</protein>
<dbReference type="GO" id="GO:0043001">
    <property type="term" value="P:Golgi to plasma membrane protein transport"/>
    <property type="evidence" value="ECO:0007669"/>
    <property type="project" value="TreeGrafter"/>
</dbReference>
<evidence type="ECO:0000256" key="1">
    <source>
        <dbReference type="ARBA" id="ARBA00004653"/>
    </source>
</evidence>
<keyword evidence="8 10" id="KW-0472">Membrane</keyword>
<feature type="compositionally biased region" description="Basic and acidic residues" evidence="9">
    <location>
        <begin position="196"/>
        <end position="217"/>
    </location>
</feature>
<dbReference type="GeneID" id="27722881"/>
<comment type="caution">
    <text evidence="11">The sequence shown here is derived from an EMBL/GenBank/DDBJ whole genome shotgun (WGS) entry which is preliminary data.</text>
</comment>
<dbReference type="GO" id="GO:0005802">
    <property type="term" value="C:trans-Golgi network"/>
    <property type="evidence" value="ECO:0007669"/>
    <property type="project" value="TreeGrafter"/>
</dbReference>
<feature type="transmembrane region" description="Helical" evidence="10">
    <location>
        <begin position="31"/>
        <end position="54"/>
    </location>
</feature>
<name>A0A084G9Q3_PSEDA</name>
<comment type="subcellular location">
    <subcellularLocation>
        <location evidence="1">Golgi apparatus membrane</location>
        <topology evidence="1">Multi-pass membrane protein</topology>
    </subcellularLocation>
</comment>
<dbReference type="GO" id="GO:0000139">
    <property type="term" value="C:Golgi membrane"/>
    <property type="evidence" value="ECO:0007669"/>
    <property type="project" value="UniProtKB-SubCell"/>
</dbReference>
<dbReference type="GO" id="GO:0034067">
    <property type="term" value="P:protein localization to Golgi apparatus"/>
    <property type="evidence" value="ECO:0007669"/>
    <property type="project" value="TreeGrafter"/>
</dbReference>
<evidence type="ECO:0000256" key="4">
    <source>
        <dbReference type="ARBA" id="ARBA00022692"/>
    </source>
</evidence>
<comment type="similarity">
    <text evidence="2">Belongs to the SYS1 family.</text>
</comment>
<dbReference type="Pfam" id="PF09801">
    <property type="entry name" value="SYS1"/>
    <property type="match status" value="1"/>
</dbReference>
<dbReference type="PANTHER" id="PTHR12952">
    <property type="entry name" value="SYS1"/>
    <property type="match status" value="1"/>
</dbReference>
<feature type="region of interest" description="Disordered" evidence="9">
    <location>
        <begin position="169"/>
        <end position="217"/>
    </location>
</feature>
<dbReference type="RefSeq" id="XP_016643864.1">
    <property type="nucleotide sequence ID" value="XM_016786521.1"/>
</dbReference>
<dbReference type="KEGG" id="sapo:SAPIO_CDS3809"/>
<keyword evidence="3" id="KW-0813">Transport</keyword>
<dbReference type="HOGENOM" id="CLU_081382_0_0_1"/>
<gene>
    <name evidence="11" type="ORF">SAPIO_CDS3809</name>
</gene>
<accession>A0A084G9Q3</accession>
<evidence type="ECO:0000256" key="2">
    <source>
        <dbReference type="ARBA" id="ARBA00008160"/>
    </source>
</evidence>
<evidence type="ECO:0000256" key="9">
    <source>
        <dbReference type="SAM" id="MobiDB-lite"/>
    </source>
</evidence>
<evidence type="ECO:0000313" key="11">
    <source>
        <dbReference type="EMBL" id="KEZ44065.1"/>
    </source>
</evidence>
<evidence type="ECO:0000313" key="12">
    <source>
        <dbReference type="Proteomes" id="UP000028545"/>
    </source>
</evidence>
<feature type="transmembrane region" description="Helical" evidence="10">
    <location>
        <begin position="101"/>
        <end position="120"/>
    </location>
</feature>
<evidence type="ECO:0000256" key="5">
    <source>
        <dbReference type="ARBA" id="ARBA00022927"/>
    </source>
</evidence>
<keyword evidence="7" id="KW-0333">Golgi apparatus</keyword>
<dbReference type="OrthoDB" id="542931at2759"/>
<keyword evidence="4 10" id="KW-0812">Transmembrane</keyword>
<feature type="transmembrane region" description="Helical" evidence="10">
    <location>
        <begin position="74"/>
        <end position="94"/>
    </location>
</feature>
<feature type="transmembrane region" description="Helical" evidence="10">
    <location>
        <begin position="126"/>
        <end position="146"/>
    </location>
</feature>
<dbReference type="PANTHER" id="PTHR12952:SF0">
    <property type="entry name" value="PROTEIN SYS1 HOMOLOG"/>
    <property type="match status" value="1"/>
</dbReference>
<dbReference type="GO" id="GO:0005829">
    <property type="term" value="C:cytosol"/>
    <property type="evidence" value="ECO:0007669"/>
    <property type="project" value="GOC"/>
</dbReference>
<keyword evidence="12" id="KW-1185">Reference proteome</keyword>
<keyword evidence="6 10" id="KW-1133">Transmembrane helix</keyword>
<evidence type="ECO:0008006" key="13">
    <source>
        <dbReference type="Google" id="ProtNLM"/>
    </source>
</evidence>
<dbReference type="GO" id="GO:0006895">
    <property type="term" value="P:Golgi to endosome transport"/>
    <property type="evidence" value="ECO:0007669"/>
    <property type="project" value="TreeGrafter"/>
</dbReference>
<dbReference type="OMA" id="EYEMVGM"/>
<proteinExistence type="inferred from homology"/>
<dbReference type="VEuPathDB" id="FungiDB:SAPIO_CDS3809"/>
<dbReference type="EMBL" id="JOWA01000089">
    <property type="protein sequence ID" value="KEZ44065.1"/>
    <property type="molecule type" value="Genomic_DNA"/>
</dbReference>
<evidence type="ECO:0000256" key="6">
    <source>
        <dbReference type="ARBA" id="ARBA00022989"/>
    </source>
</evidence>
<evidence type="ECO:0000256" key="3">
    <source>
        <dbReference type="ARBA" id="ARBA00022448"/>
    </source>
</evidence>
<evidence type="ECO:0000256" key="8">
    <source>
        <dbReference type="ARBA" id="ARBA00023136"/>
    </source>
</evidence>
<dbReference type="Proteomes" id="UP000028545">
    <property type="component" value="Unassembled WGS sequence"/>
</dbReference>
<keyword evidence="5" id="KW-0653">Protein transport</keyword>
<evidence type="ECO:0000256" key="7">
    <source>
        <dbReference type="ARBA" id="ARBA00023034"/>
    </source>
</evidence>
<dbReference type="InterPro" id="IPR019185">
    <property type="entry name" value="Integral_membrane_SYS1-rel"/>
</dbReference>
<sequence length="217" mass="23269">MPPRRRRLRRPGALSELPPLRIVTQIAALQSVYYSAAILLTLFTSLVAGLPFGLDLVFGWEAVRGDTTQGWLMAFVWTLTGGLCLGAAIIILVARSKLVPDFALTTHFIHLVICTFYTGLLPRNAMWWGTMGASSAVAIGLGVWGCRYRELRPISFGGGGAARRDVENTAGAAGDAAGGQDGNDGEGYSRGRGRGRGRDGAGEYELARMGEEDPRLK</sequence>
<reference evidence="11 12" key="1">
    <citation type="journal article" date="2014" name="Genome Announc.">
        <title>Draft genome sequence of the pathogenic fungus Scedosporium apiospermum.</title>
        <authorList>
            <person name="Vandeputte P."/>
            <person name="Ghamrawi S."/>
            <person name="Rechenmann M."/>
            <person name="Iltis A."/>
            <person name="Giraud S."/>
            <person name="Fleury M."/>
            <person name="Thornton C."/>
            <person name="Delhaes L."/>
            <person name="Meyer W."/>
            <person name="Papon N."/>
            <person name="Bouchara J.P."/>
        </authorList>
    </citation>
    <scope>NUCLEOTIDE SEQUENCE [LARGE SCALE GENOMIC DNA]</scope>
    <source>
        <strain evidence="11 12">IHEM 14462</strain>
    </source>
</reference>
<organism evidence="11 12">
    <name type="scientific">Pseudallescheria apiosperma</name>
    <name type="common">Scedosporium apiospermum</name>
    <dbReference type="NCBI Taxonomy" id="563466"/>
    <lineage>
        <taxon>Eukaryota</taxon>
        <taxon>Fungi</taxon>
        <taxon>Dikarya</taxon>
        <taxon>Ascomycota</taxon>
        <taxon>Pezizomycotina</taxon>
        <taxon>Sordariomycetes</taxon>
        <taxon>Hypocreomycetidae</taxon>
        <taxon>Microascales</taxon>
        <taxon>Microascaceae</taxon>
        <taxon>Scedosporium</taxon>
    </lineage>
</organism>